<evidence type="ECO:0000313" key="2">
    <source>
        <dbReference type="EMBL" id="NMP31720.1"/>
    </source>
</evidence>
<reference evidence="2 3" key="1">
    <citation type="submission" date="2020-04" db="EMBL/GenBank/DDBJ databases">
        <title>Thalassotalea sp. M1531, isolated from the surface of marine red alga.</title>
        <authorList>
            <person name="Pang L."/>
            <person name="Lu D.-C."/>
        </authorList>
    </citation>
    <scope>NUCLEOTIDE SEQUENCE [LARGE SCALE GENOMIC DNA]</scope>
    <source>
        <strain evidence="2 3">M1531</strain>
    </source>
</reference>
<keyword evidence="3" id="KW-1185">Reference proteome</keyword>
<dbReference type="RefSeq" id="WP_169075068.1">
    <property type="nucleotide sequence ID" value="NZ_JABBXH010000003.1"/>
</dbReference>
<sequence length="215" mass="25040">MPKIVKDNNDGTFTVYSEKEWLQRRTGTGISILLIVLCAFIYFFVSNLLNTQVIKDFGFRQYLSNFTHFYRGDRCVWIAGDTDGNTGTLFNLYATPDINSRVVKELSYPIMVQYRGKESSEYIEVTEHSTYTRPVRWSAVTIYNDEDIMLNGYMDRGLDDSVHESHHFAIKENLVNVYSSDFARHYNFDNKKLRGNRYALYLDVLCNPSLVENLN</sequence>
<dbReference type="EMBL" id="JABBXH010000003">
    <property type="protein sequence ID" value="NMP31720.1"/>
    <property type="molecule type" value="Genomic_DNA"/>
</dbReference>
<organism evidence="2 3">
    <name type="scientific">Thalassotalea algicola</name>
    <dbReference type="NCBI Taxonomy" id="2716224"/>
    <lineage>
        <taxon>Bacteria</taxon>
        <taxon>Pseudomonadati</taxon>
        <taxon>Pseudomonadota</taxon>
        <taxon>Gammaproteobacteria</taxon>
        <taxon>Alteromonadales</taxon>
        <taxon>Colwelliaceae</taxon>
        <taxon>Thalassotalea</taxon>
    </lineage>
</organism>
<dbReference type="AlphaFoldDB" id="A0A7Y0LEJ3"/>
<evidence type="ECO:0000256" key="1">
    <source>
        <dbReference type="SAM" id="Phobius"/>
    </source>
</evidence>
<keyword evidence="1" id="KW-0472">Membrane</keyword>
<feature type="transmembrane region" description="Helical" evidence="1">
    <location>
        <begin position="26"/>
        <end position="45"/>
    </location>
</feature>
<gene>
    <name evidence="2" type="ORF">HII17_09110</name>
</gene>
<accession>A0A7Y0LEJ3</accession>
<evidence type="ECO:0000313" key="3">
    <source>
        <dbReference type="Proteomes" id="UP000568664"/>
    </source>
</evidence>
<dbReference type="Proteomes" id="UP000568664">
    <property type="component" value="Unassembled WGS sequence"/>
</dbReference>
<protein>
    <submittedName>
        <fullName evidence="2">Uncharacterized protein</fullName>
    </submittedName>
</protein>
<name>A0A7Y0LEJ3_9GAMM</name>
<proteinExistence type="predicted"/>
<comment type="caution">
    <text evidence="2">The sequence shown here is derived from an EMBL/GenBank/DDBJ whole genome shotgun (WGS) entry which is preliminary data.</text>
</comment>
<keyword evidence="1" id="KW-1133">Transmembrane helix</keyword>
<keyword evidence="1" id="KW-0812">Transmembrane</keyword>